<proteinExistence type="predicted"/>
<dbReference type="Proteomes" id="UP001331761">
    <property type="component" value="Unassembled WGS sequence"/>
</dbReference>
<keyword evidence="2" id="KW-1185">Reference proteome</keyword>
<protein>
    <submittedName>
        <fullName evidence="1">Uncharacterized protein</fullName>
    </submittedName>
</protein>
<name>A0AAN8FY41_TRICO</name>
<gene>
    <name evidence="1" type="ORF">GCK32_014110</name>
</gene>
<evidence type="ECO:0000313" key="2">
    <source>
        <dbReference type="Proteomes" id="UP001331761"/>
    </source>
</evidence>
<comment type="caution">
    <text evidence="1">The sequence shown here is derived from an EMBL/GenBank/DDBJ whole genome shotgun (WGS) entry which is preliminary data.</text>
</comment>
<dbReference type="EMBL" id="WIXE01000517">
    <property type="protein sequence ID" value="KAK5986520.1"/>
    <property type="molecule type" value="Genomic_DNA"/>
</dbReference>
<sequence>MFLALYNHIETAWSQLELRRSLAVFMSAVSHLMTEEIVVLLLGGPGCRVGKTCEFWNVVTVVDAAQDVTDSDKAGAAGMEVSYEVIGIMKEVIGYVLLWNNSSTTEVLRNPVFQVVNVWCCSSCIEVQPPSCLEEPAGATHTIVDVNGESAVISSFDVLRGAVSTHQPLWRLIAELFTASSDIYCNSYCFLNLVISR</sequence>
<reference evidence="1 2" key="1">
    <citation type="submission" date="2019-10" db="EMBL/GenBank/DDBJ databases">
        <title>Assembly and Annotation for the nematode Trichostrongylus colubriformis.</title>
        <authorList>
            <person name="Martin J."/>
        </authorList>
    </citation>
    <scope>NUCLEOTIDE SEQUENCE [LARGE SCALE GENOMIC DNA]</scope>
    <source>
        <strain evidence="1">G859</strain>
        <tissue evidence="1">Whole worm</tissue>
    </source>
</reference>
<accession>A0AAN8FY41</accession>
<organism evidence="1 2">
    <name type="scientific">Trichostrongylus colubriformis</name>
    <name type="common">Black scour worm</name>
    <dbReference type="NCBI Taxonomy" id="6319"/>
    <lineage>
        <taxon>Eukaryota</taxon>
        <taxon>Metazoa</taxon>
        <taxon>Ecdysozoa</taxon>
        <taxon>Nematoda</taxon>
        <taxon>Chromadorea</taxon>
        <taxon>Rhabditida</taxon>
        <taxon>Rhabditina</taxon>
        <taxon>Rhabditomorpha</taxon>
        <taxon>Strongyloidea</taxon>
        <taxon>Trichostrongylidae</taxon>
        <taxon>Trichostrongylus</taxon>
    </lineage>
</organism>
<evidence type="ECO:0000313" key="1">
    <source>
        <dbReference type="EMBL" id="KAK5986520.1"/>
    </source>
</evidence>
<dbReference type="AlphaFoldDB" id="A0AAN8FY41"/>